<feature type="domain" description="Ig-like" evidence="14">
    <location>
        <begin position="132"/>
        <end position="229"/>
    </location>
</feature>
<evidence type="ECO:0000256" key="3">
    <source>
        <dbReference type="ARBA" id="ARBA00022692"/>
    </source>
</evidence>
<keyword evidence="10" id="KW-0325">Glycoprotein</keyword>
<gene>
    <name evidence="15" type="ORF">ACEWY4_022890</name>
</gene>
<comment type="caution">
    <text evidence="15">The sequence shown here is derived from an EMBL/GenBank/DDBJ whole genome shotgun (WGS) entry which is preliminary data.</text>
</comment>
<feature type="signal peptide" evidence="13">
    <location>
        <begin position="1"/>
        <end position="18"/>
    </location>
</feature>
<keyword evidence="16" id="KW-1185">Reference proteome</keyword>
<dbReference type="GO" id="GO:0007155">
    <property type="term" value="P:cell adhesion"/>
    <property type="evidence" value="ECO:0007669"/>
    <property type="project" value="UniProtKB-KW"/>
</dbReference>
<keyword evidence="7 12" id="KW-1133">Transmembrane helix</keyword>
<dbReference type="InterPro" id="IPR051427">
    <property type="entry name" value="Nectin/Nectin-like"/>
</dbReference>
<dbReference type="InterPro" id="IPR013783">
    <property type="entry name" value="Ig-like_fold"/>
</dbReference>
<dbReference type="CDD" id="cd00096">
    <property type="entry name" value="Ig"/>
    <property type="match status" value="1"/>
</dbReference>
<dbReference type="PANTHER" id="PTHR23277">
    <property type="entry name" value="NECTIN-RELATED"/>
    <property type="match status" value="1"/>
</dbReference>
<evidence type="ECO:0000313" key="16">
    <source>
        <dbReference type="Proteomes" id="UP001591681"/>
    </source>
</evidence>
<feature type="domain" description="Ig-like" evidence="14">
    <location>
        <begin position="232"/>
        <end position="312"/>
    </location>
</feature>
<organism evidence="15 16">
    <name type="scientific">Coilia grayii</name>
    <name type="common">Gray's grenadier anchovy</name>
    <dbReference type="NCBI Taxonomy" id="363190"/>
    <lineage>
        <taxon>Eukaryota</taxon>
        <taxon>Metazoa</taxon>
        <taxon>Chordata</taxon>
        <taxon>Craniata</taxon>
        <taxon>Vertebrata</taxon>
        <taxon>Euteleostomi</taxon>
        <taxon>Actinopterygii</taxon>
        <taxon>Neopterygii</taxon>
        <taxon>Teleostei</taxon>
        <taxon>Clupei</taxon>
        <taxon>Clupeiformes</taxon>
        <taxon>Clupeoidei</taxon>
        <taxon>Engraulidae</taxon>
        <taxon>Coilinae</taxon>
        <taxon>Coilia</taxon>
    </lineage>
</organism>
<keyword evidence="5" id="KW-0677">Repeat</keyword>
<dbReference type="PANTHER" id="PTHR23277:SF106">
    <property type="entry name" value="NECTIN-1 ISOFORM X1-RELATED"/>
    <property type="match status" value="1"/>
</dbReference>
<keyword evidence="9" id="KW-1015">Disulfide bond</keyword>
<keyword evidence="6" id="KW-0130">Cell adhesion</keyword>
<evidence type="ECO:0000259" key="14">
    <source>
        <dbReference type="PROSITE" id="PS50835"/>
    </source>
</evidence>
<dbReference type="GO" id="GO:0016020">
    <property type="term" value="C:membrane"/>
    <property type="evidence" value="ECO:0007669"/>
    <property type="project" value="UniProtKB-SubCell"/>
</dbReference>
<protein>
    <recommendedName>
        <fullName evidence="14">Ig-like domain-containing protein</fullName>
    </recommendedName>
</protein>
<evidence type="ECO:0000256" key="13">
    <source>
        <dbReference type="SAM" id="SignalP"/>
    </source>
</evidence>
<dbReference type="InterPro" id="IPR013106">
    <property type="entry name" value="Ig_V-set"/>
</dbReference>
<evidence type="ECO:0000256" key="8">
    <source>
        <dbReference type="ARBA" id="ARBA00023136"/>
    </source>
</evidence>
<dbReference type="InterPro" id="IPR003599">
    <property type="entry name" value="Ig_sub"/>
</dbReference>
<evidence type="ECO:0000256" key="6">
    <source>
        <dbReference type="ARBA" id="ARBA00022889"/>
    </source>
</evidence>
<sequence length="381" mass="42881">MILMVFFCLFVHPEAVQIIVDDHSTVTVGGEIDLTCKLVDFNDKIIQIDWIKKRRGTESKIYTILRNGTTVPENVNGLKERLKFIGNATAGVGSIHLEDAKLKDEAVYKCRFILFRSGDIHKEFQLQVQAPPKIILPSVTPEVGSREVTLASCIAAMAHPPAEVTWNVGSLHNVTSVSNSTENSDETVNVTIHLIGVPSRKLHRSVVQCIVRHPTLNPEMIFDYSLNISYPPESVKVKKRDAQSAEFLCEADANPMAEKYTWSRDGFPLPSHGVQQQHNKLVFSSFQPEFNGLYTCQAYNQYGQAEAYLHIYTDNYRSWYVLTVFLGILLGFALCVSIVAVMYFRYREKFLQLLQQTPQTPTQSPGGSPVPSQHVRVKMCT</sequence>
<evidence type="ECO:0000256" key="9">
    <source>
        <dbReference type="ARBA" id="ARBA00023157"/>
    </source>
</evidence>
<dbReference type="Proteomes" id="UP001591681">
    <property type="component" value="Unassembled WGS sequence"/>
</dbReference>
<evidence type="ECO:0000313" key="15">
    <source>
        <dbReference type="EMBL" id="KAL2081037.1"/>
    </source>
</evidence>
<evidence type="ECO:0000256" key="12">
    <source>
        <dbReference type="SAM" id="Phobius"/>
    </source>
</evidence>
<dbReference type="InterPro" id="IPR036179">
    <property type="entry name" value="Ig-like_dom_sf"/>
</dbReference>
<dbReference type="PROSITE" id="PS50835">
    <property type="entry name" value="IG_LIKE"/>
    <property type="match status" value="3"/>
</dbReference>
<dbReference type="Pfam" id="PF08205">
    <property type="entry name" value="C2-set_2"/>
    <property type="match status" value="1"/>
</dbReference>
<feature type="compositionally biased region" description="Low complexity" evidence="11">
    <location>
        <begin position="358"/>
        <end position="369"/>
    </location>
</feature>
<dbReference type="SMART" id="SM00409">
    <property type="entry name" value="IG"/>
    <property type="match status" value="2"/>
</dbReference>
<accession>A0ABD1J1M7</accession>
<keyword evidence="8 12" id="KW-0472">Membrane</keyword>
<proteinExistence type="inferred from homology"/>
<dbReference type="Gene3D" id="2.60.40.10">
    <property type="entry name" value="Immunoglobulins"/>
    <property type="match status" value="3"/>
</dbReference>
<dbReference type="Pfam" id="PF07686">
    <property type="entry name" value="V-set"/>
    <property type="match status" value="1"/>
</dbReference>
<feature type="region of interest" description="Disordered" evidence="11">
    <location>
        <begin position="358"/>
        <end position="381"/>
    </location>
</feature>
<dbReference type="Pfam" id="PF13927">
    <property type="entry name" value="Ig_3"/>
    <property type="match status" value="1"/>
</dbReference>
<evidence type="ECO:0000256" key="1">
    <source>
        <dbReference type="ARBA" id="ARBA00004167"/>
    </source>
</evidence>
<comment type="subcellular location">
    <subcellularLocation>
        <location evidence="1">Membrane</location>
        <topology evidence="1">Single-pass membrane protein</topology>
    </subcellularLocation>
</comment>
<dbReference type="AlphaFoldDB" id="A0ABD1J1M7"/>
<dbReference type="SUPFAM" id="SSF48726">
    <property type="entry name" value="Immunoglobulin"/>
    <property type="match status" value="3"/>
</dbReference>
<dbReference type="EMBL" id="JBHFQA010000020">
    <property type="protein sequence ID" value="KAL2081037.1"/>
    <property type="molecule type" value="Genomic_DNA"/>
</dbReference>
<keyword evidence="4 13" id="KW-0732">Signal</keyword>
<evidence type="ECO:0000256" key="7">
    <source>
        <dbReference type="ARBA" id="ARBA00022989"/>
    </source>
</evidence>
<comment type="similarity">
    <text evidence="2">Belongs to the nectin family.</text>
</comment>
<evidence type="ECO:0000256" key="11">
    <source>
        <dbReference type="SAM" id="MobiDB-lite"/>
    </source>
</evidence>
<evidence type="ECO:0000256" key="2">
    <source>
        <dbReference type="ARBA" id="ARBA00007810"/>
    </source>
</evidence>
<feature type="domain" description="Ig-like" evidence="14">
    <location>
        <begin position="13"/>
        <end position="111"/>
    </location>
</feature>
<evidence type="ECO:0000256" key="10">
    <source>
        <dbReference type="ARBA" id="ARBA00023180"/>
    </source>
</evidence>
<keyword evidence="3 12" id="KW-0812">Transmembrane</keyword>
<feature type="chain" id="PRO_5044896988" description="Ig-like domain-containing protein" evidence="13">
    <location>
        <begin position="19"/>
        <end position="381"/>
    </location>
</feature>
<dbReference type="InterPro" id="IPR007110">
    <property type="entry name" value="Ig-like_dom"/>
</dbReference>
<evidence type="ECO:0000256" key="4">
    <source>
        <dbReference type="ARBA" id="ARBA00022729"/>
    </source>
</evidence>
<reference evidence="15 16" key="1">
    <citation type="submission" date="2024-09" db="EMBL/GenBank/DDBJ databases">
        <title>A chromosome-level genome assembly of Gray's grenadier anchovy, Coilia grayii.</title>
        <authorList>
            <person name="Fu Z."/>
        </authorList>
    </citation>
    <scope>NUCLEOTIDE SEQUENCE [LARGE SCALE GENOMIC DNA]</scope>
    <source>
        <strain evidence="15">G4</strain>
        <tissue evidence="15">Muscle</tissue>
    </source>
</reference>
<dbReference type="InterPro" id="IPR013162">
    <property type="entry name" value="CD80_C2-set"/>
</dbReference>
<name>A0ABD1J1M7_9TELE</name>
<evidence type="ECO:0000256" key="5">
    <source>
        <dbReference type="ARBA" id="ARBA00022737"/>
    </source>
</evidence>
<feature type="transmembrane region" description="Helical" evidence="12">
    <location>
        <begin position="319"/>
        <end position="344"/>
    </location>
</feature>